<evidence type="ECO:0000256" key="9">
    <source>
        <dbReference type="ARBA" id="ARBA00023136"/>
    </source>
</evidence>
<comment type="subunit">
    <text evidence="10">Probably a homodimer.</text>
</comment>
<dbReference type="InterPro" id="IPR050338">
    <property type="entry name" value="DisA"/>
</dbReference>
<feature type="transmembrane region" description="Helical" evidence="10">
    <location>
        <begin position="84"/>
        <end position="104"/>
    </location>
</feature>
<comment type="catalytic activity">
    <reaction evidence="1 10">
        <text>2 ATP = 3',3'-c-di-AMP + 2 diphosphate</text>
        <dbReference type="Rhea" id="RHEA:35655"/>
        <dbReference type="ChEBI" id="CHEBI:30616"/>
        <dbReference type="ChEBI" id="CHEBI:33019"/>
        <dbReference type="ChEBI" id="CHEBI:71500"/>
        <dbReference type="EC" id="2.7.7.85"/>
    </reaction>
</comment>
<dbReference type="FunFam" id="3.40.1700.10:FF:000002">
    <property type="entry name" value="Diadenylate cyclase"/>
    <property type="match status" value="1"/>
</dbReference>
<evidence type="ECO:0000313" key="13">
    <source>
        <dbReference type="Proteomes" id="UP000824175"/>
    </source>
</evidence>
<dbReference type="GO" id="GO:0106408">
    <property type="term" value="F:diadenylate cyclase activity"/>
    <property type="evidence" value="ECO:0007669"/>
    <property type="project" value="UniProtKB-EC"/>
</dbReference>
<evidence type="ECO:0000256" key="7">
    <source>
        <dbReference type="ARBA" id="ARBA00022840"/>
    </source>
</evidence>
<evidence type="ECO:0000259" key="11">
    <source>
        <dbReference type="PROSITE" id="PS51794"/>
    </source>
</evidence>
<dbReference type="PANTHER" id="PTHR34185:SF1">
    <property type="entry name" value="DIADENYLATE CYCLASE"/>
    <property type="match status" value="1"/>
</dbReference>
<dbReference type="GO" id="GO:0004016">
    <property type="term" value="F:adenylate cyclase activity"/>
    <property type="evidence" value="ECO:0007669"/>
    <property type="project" value="UniProtKB-UniRule"/>
</dbReference>
<dbReference type="GO" id="GO:0006171">
    <property type="term" value="P:cAMP biosynthetic process"/>
    <property type="evidence" value="ECO:0007669"/>
    <property type="project" value="InterPro"/>
</dbReference>
<comment type="caution">
    <text evidence="12">The sequence shown here is derived from an EMBL/GenBank/DDBJ whole genome shotgun (WGS) entry which is preliminary data.</text>
</comment>
<name>A0A9D1HPC2_9FIRM</name>
<dbReference type="PROSITE" id="PS51794">
    <property type="entry name" value="DAC"/>
    <property type="match status" value="1"/>
</dbReference>
<feature type="transmembrane region" description="Helical" evidence="10">
    <location>
        <begin position="55"/>
        <end position="78"/>
    </location>
</feature>
<dbReference type="HAMAP" id="MF_01499">
    <property type="entry name" value="DacA"/>
    <property type="match status" value="1"/>
</dbReference>
<reference evidence="12" key="2">
    <citation type="journal article" date="2021" name="PeerJ">
        <title>Extensive microbial diversity within the chicken gut microbiome revealed by metagenomics and culture.</title>
        <authorList>
            <person name="Gilroy R."/>
            <person name="Ravi A."/>
            <person name="Getino M."/>
            <person name="Pursley I."/>
            <person name="Horton D.L."/>
            <person name="Alikhan N.F."/>
            <person name="Baker D."/>
            <person name="Gharbi K."/>
            <person name="Hall N."/>
            <person name="Watson M."/>
            <person name="Adriaenssens E.M."/>
            <person name="Foster-Nyarko E."/>
            <person name="Jarju S."/>
            <person name="Secka A."/>
            <person name="Antonio M."/>
            <person name="Oren A."/>
            <person name="Chaudhuri R.R."/>
            <person name="La Ragione R."/>
            <person name="Hildebrand F."/>
            <person name="Pallen M.J."/>
        </authorList>
    </citation>
    <scope>NUCLEOTIDE SEQUENCE</scope>
    <source>
        <strain evidence="12">CHK195-11698</strain>
    </source>
</reference>
<feature type="transmembrane region" description="Helical" evidence="10">
    <location>
        <begin position="20"/>
        <end position="43"/>
    </location>
</feature>
<comment type="similarity">
    <text evidence="10">Belongs to the adenylate cyclase family. DacA/CdaA subfamily.</text>
</comment>
<dbReference type="InterPro" id="IPR036888">
    <property type="entry name" value="DNA_integrity_DisA_N_sf"/>
</dbReference>
<dbReference type="InterPro" id="IPR003390">
    <property type="entry name" value="DNA_integrity_scan_DisA_N"/>
</dbReference>
<evidence type="ECO:0000256" key="3">
    <source>
        <dbReference type="ARBA" id="ARBA00022679"/>
    </source>
</evidence>
<evidence type="ECO:0000256" key="10">
    <source>
        <dbReference type="HAMAP-Rule" id="MF_01499"/>
    </source>
</evidence>
<dbReference type="AlphaFoldDB" id="A0A9D1HPC2"/>
<dbReference type="SUPFAM" id="SSF143597">
    <property type="entry name" value="YojJ-like"/>
    <property type="match status" value="1"/>
</dbReference>
<evidence type="ECO:0000256" key="4">
    <source>
        <dbReference type="ARBA" id="ARBA00022692"/>
    </source>
</evidence>
<proteinExistence type="inferred from homology"/>
<keyword evidence="7 10" id="KW-0067">ATP-binding</keyword>
<keyword evidence="8 10" id="KW-1133">Transmembrane helix</keyword>
<organism evidence="12 13">
    <name type="scientific">Candidatus Fimiplasma intestinipullorum</name>
    <dbReference type="NCBI Taxonomy" id="2840825"/>
    <lineage>
        <taxon>Bacteria</taxon>
        <taxon>Bacillati</taxon>
        <taxon>Bacillota</taxon>
        <taxon>Clostridia</taxon>
        <taxon>Eubacteriales</taxon>
        <taxon>Candidatus Fimiplasma</taxon>
    </lineage>
</organism>
<keyword evidence="9 10" id="KW-0472">Membrane</keyword>
<sequence>MFLGLDIISNITDWIYANWTVVLTVIRTIIDGALVWSVLYYLIEIVRRNMRTLQIFKGVLLVVIAKLIANILQLTMISWLVDNIITWGVVAIIVIFQPEIRVMLEKMGQTKVINNVTTLSSDEKEKIVNEVTTAVKQMSQERTGALISFERSQSMMDYIATGTRIDANICSELLLTIFMEGTMLHDGAVIIQGDRIVCASAFFPPTKQDLSPKYGARHRAALGLSEVSDALTIVVSEESGTVSFALDGKLRPIPLDEFKTALSNEITGFIADDNGGETNE</sequence>
<evidence type="ECO:0000256" key="8">
    <source>
        <dbReference type="ARBA" id="ARBA00022989"/>
    </source>
</evidence>
<dbReference type="Proteomes" id="UP000824175">
    <property type="component" value="Unassembled WGS sequence"/>
</dbReference>
<dbReference type="PANTHER" id="PTHR34185">
    <property type="entry name" value="DIADENYLATE CYCLASE"/>
    <property type="match status" value="1"/>
</dbReference>
<evidence type="ECO:0000256" key="2">
    <source>
        <dbReference type="ARBA" id="ARBA00022475"/>
    </source>
</evidence>
<feature type="domain" description="DAC" evidence="11">
    <location>
        <begin position="97"/>
        <end position="257"/>
    </location>
</feature>
<dbReference type="InterPro" id="IPR014046">
    <property type="entry name" value="C-di-AMP_synthase"/>
</dbReference>
<comment type="caution">
    <text evidence="10">Lacks conserved residue(s) required for the propagation of feature annotation.</text>
</comment>
<comment type="function">
    <text evidence="10">Catalyzes the condensation of 2 ATP molecules into cyclic di-AMP (c-di-AMP), a second messenger used to regulate differing processes in different bacteria.</text>
</comment>
<dbReference type="EMBL" id="DVMJ01000078">
    <property type="protein sequence ID" value="HIU14243.1"/>
    <property type="molecule type" value="Genomic_DNA"/>
</dbReference>
<dbReference type="InterPro" id="IPR034701">
    <property type="entry name" value="CdaA"/>
</dbReference>
<keyword evidence="4 10" id="KW-0812">Transmembrane</keyword>
<dbReference type="EC" id="2.7.7.85" evidence="10"/>
<dbReference type="InterPro" id="IPR045585">
    <property type="entry name" value="CdaA_N"/>
</dbReference>
<evidence type="ECO:0000256" key="1">
    <source>
        <dbReference type="ARBA" id="ARBA00000877"/>
    </source>
</evidence>
<keyword evidence="2 10" id="KW-1003">Cell membrane</keyword>
<keyword evidence="3 10" id="KW-0808">Transferase</keyword>
<dbReference type="PIRSF" id="PIRSF004793">
    <property type="entry name" value="UCP004793"/>
    <property type="match status" value="1"/>
</dbReference>
<dbReference type="Pfam" id="PF02457">
    <property type="entry name" value="DAC"/>
    <property type="match status" value="1"/>
</dbReference>
<dbReference type="Gene3D" id="3.40.1700.10">
    <property type="entry name" value="DNA integrity scanning protein, DisA, N-terminal domain"/>
    <property type="match status" value="1"/>
</dbReference>
<keyword evidence="5 10" id="KW-0548">Nucleotidyltransferase</keyword>
<dbReference type="GO" id="GO:0005524">
    <property type="term" value="F:ATP binding"/>
    <property type="evidence" value="ECO:0007669"/>
    <property type="project" value="UniProtKB-UniRule"/>
</dbReference>
<accession>A0A9D1HPC2</accession>
<evidence type="ECO:0000256" key="6">
    <source>
        <dbReference type="ARBA" id="ARBA00022741"/>
    </source>
</evidence>
<evidence type="ECO:0000256" key="5">
    <source>
        <dbReference type="ARBA" id="ARBA00022695"/>
    </source>
</evidence>
<reference evidence="12" key="1">
    <citation type="submission" date="2020-10" db="EMBL/GenBank/DDBJ databases">
        <authorList>
            <person name="Gilroy R."/>
        </authorList>
    </citation>
    <scope>NUCLEOTIDE SEQUENCE</scope>
    <source>
        <strain evidence="12">CHK195-11698</strain>
    </source>
</reference>
<keyword evidence="6 10" id="KW-0547">Nucleotide-binding</keyword>
<protein>
    <recommendedName>
        <fullName evidence="10">Diadenylate cyclase</fullName>
        <shortName evidence="10">DAC</shortName>
        <ecNumber evidence="10">2.7.7.85</ecNumber>
    </recommendedName>
    <alternativeName>
        <fullName evidence="10">Cyclic-di-AMP synthase</fullName>
        <shortName evidence="10">c-di-AMP synthase</shortName>
    </alternativeName>
</protein>
<dbReference type="Pfam" id="PF19293">
    <property type="entry name" value="CdaA_N"/>
    <property type="match status" value="1"/>
</dbReference>
<evidence type="ECO:0000313" key="12">
    <source>
        <dbReference type="EMBL" id="HIU14243.1"/>
    </source>
</evidence>
<dbReference type="NCBIfam" id="TIGR00159">
    <property type="entry name" value="diadenylate cyclase CdaA"/>
    <property type="match status" value="1"/>
</dbReference>
<gene>
    <name evidence="10" type="primary">dacA</name>
    <name evidence="12" type="ORF">IAD15_09265</name>
</gene>